<evidence type="ECO:0000313" key="6">
    <source>
        <dbReference type="Proteomes" id="UP000318126"/>
    </source>
</evidence>
<evidence type="ECO:0000256" key="1">
    <source>
        <dbReference type="ARBA" id="ARBA00009477"/>
    </source>
</evidence>
<name>A0A553JMX4_SHEHA</name>
<dbReference type="PANTHER" id="PTHR30469:SF33">
    <property type="entry name" value="SLR1207 PROTEIN"/>
    <property type="match status" value="1"/>
</dbReference>
<dbReference type="OrthoDB" id="2110899at2"/>
<feature type="domain" description="Multidrug resistance protein MdtA-like barrel-sandwich hybrid" evidence="3">
    <location>
        <begin position="58"/>
        <end position="207"/>
    </location>
</feature>
<dbReference type="RefSeq" id="WP_144040795.1">
    <property type="nucleotide sequence ID" value="NZ_BMPL01000016.1"/>
</dbReference>
<keyword evidence="6" id="KW-1185">Reference proteome</keyword>
<reference evidence="6" key="1">
    <citation type="submission" date="2019-07" db="EMBL/GenBank/DDBJ databases">
        <title>Shewanella sp. YLB-08 draft genomic sequence.</title>
        <authorList>
            <person name="Yu L."/>
        </authorList>
    </citation>
    <scope>NUCLEOTIDE SEQUENCE [LARGE SCALE GENOMIC DNA]</scope>
    <source>
        <strain evidence="6">JCM 20706</strain>
    </source>
</reference>
<comment type="similarity">
    <text evidence="1">Belongs to the membrane fusion protein (MFP) (TC 8.A.1) family.</text>
</comment>
<dbReference type="GO" id="GO:1990281">
    <property type="term" value="C:efflux pump complex"/>
    <property type="evidence" value="ECO:0007669"/>
    <property type="project" value="TreeGrafter"/>
</dbReference>
<evidence type="ECO:0000259" key="4">
    <source>
        <dbReference type="Pfam" id="PF25989"/>
    </source>
</evidence>
<dbReference type="Proteomes" id="UP000318126">
    <property type="component" value="Unassembled WGS sequence"/>
</dbReference>
<dbReference type="InterPro" id="IPR058637">
    <property type="entry name" value="YknX-like_C"/>
</dbReference>
<dbReference type="NCBIfam" id="TIGR01730">
    <property type="entry name" value="RND_mfp"/>
    <property type="match status" value="1"/>
</dbReference>
<dbReference type="Gene3D" id="2.40.50.100">
    <property type="match status" value="1"/>
</dbReference>
<evidence type="ECO:0000256" key="2">
    <source>
        <dbReference type="SAM" id="Coils"/>
    </source>
</evidence>
<dbReference type="Gene3D" id="1.10.287.470">
    <property type="entry name" value="Helix hairpin bin"/>
    <property type="match status" value="1"/>
</dbReference>
<proteinExistence type="inferred from homology"/>
<protein>
    <submittedName>
        <fullName evidence="5">Efflux RND transporter periplasmic adaptor subunit</fullName>
    </submittedName>
</protein>
<dbReference type="Pfam" id="PF25917">
    <property type="entry name" value="BSH_RND"/>
    <property type="match status" value="1"/>
</dbReference>
<dbReference type="Gene3D" id="2.40.420.20">
    <property type="match status" value="1"/>
</dbReference>
<dbReference type="SUPFAM" id="SSF111369">
    <property type="entry name" value="HlyD-like secretion proteins"/>
    <property type="match status" value="1"/>
</dbReference>
<evidence type="ECO:0000313" key="5">
    <source>
        <dbReference type="EMBL" id="TRY13783.1"/>
    </source>
</evidence>
<dbReference type="EMBL" id="VKGK01000016">
    <property type="protein sequence ID" value="TRY13783.1"/>
    <property type="molecule type" value="Genomic_DNA"/>
</dbReference>
<dbReference type="AlphaFoldDB" id="A0A553JMX4"/>
<evidence type="ECO:0000259" key="3">
    <source>
        <dbReference type="Pfam" id="PF25917"/>
    </source>
</evidence>
<dbReference type="InterPro" id="IPR006143">
    <property type="entry name" value="RND_pump_MFP"/>
</dbReference>
<comment type="caution">
    <text evidence="5">The sequence shown here is derived from an EMBL/GenBank/DDBJ whole genome shotgun (WGS) entry which is preliminary data.</text>
</comment>
<feature type="coiled-coil region" evidence="2">
    <location>
        <begin position="97"/>
        <end position="131"/>
    </location>
</feature>
<keyword evidence="2" id="KW-0175">Coiled coil</keyword>
<feature type="domain" description="YknX-like C-terminal permuted SH3-like" evidence="4">
    <location>
        <begin position="308"/>
        <end position="376"/>
    </location>
</feature>
<dbReference type="Gene3D" id="2.40.30.170">
    <property type="match status" value="1"/>
</dbReference>
<dbReference type="GO" id="GO:0015562">
    <property type="term" value="F:efflux transmembrane transporter activity"/>
    <property type="evidence" value="ECO:0007669"/>
    <property type="project" value="TreeGrafter"/>
</dbReference>
<dbReference type="Pfam" id="PF25989">
    <property type="entry name" value="YknX_C"/>
    <property type="match status" value="1"/>
</dbReference>
<organism evidence="5 6">
    <name type="scientific">Shewanella hanedai</name>
    <name type="common">Alteromonas hanedai</name>
    <dbReference type="NCBI Taxonomy" id="25"/>
    <lineage>
        <taxon>Bacteria</taxon>
        <taxon>Pseudomonadati</taxon>
        <taxon>Pseudomonadota</taxon>
        <taxon>Gammaproteobacteria</taxon>
        <taxon>Alteromonadales</taxon>
        <taxon>Shewanellaceae</taxon>
        <taxon>Shewanella</taxon>
    </lineage>
</organism>
<sequence>MKKILSFAFILFSVSLLILVSKEKSLSDSLVVDTHVVSEDRINDTILASGNLRFASEIQIRSEVTGIVNRVYVKEGQLVKKGELLMELDPKIFIAEVRRARAAVEIQLIEIQRLEEIANEASRRAGQYRELLGKGLTDQDTAAQLQSQLKVAKINVKSAIQGLEQYKAVLTQSQNRLDQSRFLAAIDGLISTVDIKEGETVIAGTTNIVGSPLMTLADVDSYVAQIRVDEADVSNIEIGQEVEVFAAATPQKASLGQISSISTSAKKDGINKGLYYKVEVILQKGDVVYPGMSCRAEIVLARSGVELIIPIAAVKQLDGANFVWVVEENKAVRRNVQLGLSTDTEQIVLSGLADKELVIVGPSRQVKALRNGTEVEHKESYHASI</sequence>
<dbReference type="PANTHER" id="PTHR30469">
    <property type="entry name" value="MULTIDRUG RESISTANCE PROTEIN MDTA"/>
    <property type="match status" value="1"/>
</dbReference>
<accession>A0A553JMX4</accession>
<dbReference type="InterPro" id="IPR058625">
    <property type="entry name" value="MdtA-like_BSH"/>
</dbReference>
<gene>
    <name evidence="5" type="ORF">FN961_13975</name>
</gene>